<feature type="compositionally biased region" description="Low complexity" evidence="1">
    <location>
        <begin position="325"/>
        <end position="347"/>
    </location>
</feature>
<feature type="region of interest" description="Disordered" evidence="1">
    <location>
        <begin position="269"/>
        <end position="347"/>
    </location>
</feature>
<evidence type="ECO:0000313" key="2">
    <source>
        <dbReference type="EMBL" id="MDP9683813.1"/>
    </source>
</evidence>
<keyword evidence="3" id="KW-1185">Reference proteome</keyword>
<dbReference type="Proteomes" id="UP001231675">
    <property type="component" value="Unassembled WGS sequence"/>
</dbReference>
<reference evidence="2 3" key="1">
    <citation type="submission" date="2023-07" db="EMBL/GenBank/DDBJ databases">
        <title>Sequencing the genomes of 1000 actinobacteria strains.</title>
        <authorList>
            <person name="Klenk H.-P."/>
        </authorList>
    </citation>
    <scope>NUCLEOTIDE SEQUENCE [LARGE SCALE GENOMIC DNA]</scope>
    <source>
        <strain evidence="2 3">DSM 40229</strain>
    </source>
</reference>
<evidence type="ECO:0000313" key="3">
    <source>
        <dbReference type="Proteomes" id="UP001231675"/>
    </source>
</evidence>
<sequence length="347" mass="36467">MPTAIAVTSADLALPPQDERTMPAAVLQDVDRRPLDHVLAELQTLVDQYGHVIVVCSAASPDVERRLRTVRSLMESDRIALFRPGLPPLGAAVLARQLRQLASCDISPGVLASAGRLLTHYIHAGALLGSVARLDRVPVDLKAHARSWVPGSQFAVLAHPEPRLVRAGPGAALPGPEFGTWLLVAEGQLPADWVTGTLAPSWNALGVRETPLPADSPAWWGTGKVTEFCAFLPDLSVLYQLVTSVRQSTCHWCGIDVIGDRCVFCSAGPRGEEGRHRDGRGTPARGGHGDRGSLPAGTSRPGNPYGIQYGRHAGRGPYEIERGGPPEAGATPAGDGARGALPAGPGG</sequence>
<organism evidence="2 3">
    <name type="scientific">Streptomyces griseoviridis</name>
    <dbReference type="NCBI Taxonomy" id="45398"/>
    <lineage>
        <taxon>Bacteria</taxon>
        <taxon>Bacillati</taxon>
        <taxon>Actinomycetota</taxon>
        <taxon>Actinomycetes</taxon>
        <taxon>Kitasatosporales</taxon>
        <taxon>Streptomycetaceae</taxon>
        <taxon>Streptomyces</taxon>
    </lineage>
</organism>
<feature type="compositionally biased region" description="Basic and acidic residues" evidence="1">
    <location>
        <begin position="270"/>
        <end position="280"/>
    </location>
</feature>
<gene>
    <name evidence="2" type="ORF">J2S47_004315</name>
</gene>
<evidence type="ECO:0000256" key="1">
    <source>
        <dbReference type="SAM" id="MobiDB-lite"/>
    </source>
</evidence>
<comment type="caution">
    <text evidence="2">The sequence shown here is derived from an EMBL/GenBank/DDBJ whole genome shotgun (WGS) entry which is preliminary data.</text>
</comment>
<accession>A0ABT9LJC5</accession>
<proteinExistence type="predicted"/>
<name>A0ABT9LJC5_STRGD</name>
<protein>
    <submittedName>
        <fullName evidence="2">Uncharacterized protein</fullName>
    </submittedName>
</protein>
<dbReference type="EMBL" id="JAURUD010000001">
    <property type="protein sequence ID" value="MDP9683813.1"/>
    <property type="molecule type" value="Genomic_DNA"/>
</dbReference>